<evidence type="ECO:0000313" key="1">
    <source>
        <dbReference type="EMBL" id="QDT71500.1"/>
    </source>
</evidence>
<evidence type="ECO:0008006" key="3">
    <source>
        <dbReference type="Google" id="ProtNLM"/>
    </source>
</evidence>
<dbReference type="InterPro" id="IPR017850">
    <property type="entry name" value="Alkaline_phosphatase_core_sf"/>
</dbReference>
<dbReference type="OrthoDB" id="127333at2"/>
<gene>
    <name evidence="1" type="ORF">I41_06580</name>
</gene>
<dbReference type="InterPro" id="IPR006311">
    <property type="entry name" value="TAT_signal"/>
</dbReference>
<dbReference type="PANTHER" id="PTHR43737:SF1">
    <property type="entry name" value="DUF1501 DOMAIN-CONTAINING PROTEIN"/>
    <property type="match status" value="1"/>
</dbReference>
<organism evidence="1 2">
    <name type="scientific">Lacipirellula limnantheis</name>
    <dbReference type="NCBI Taxonomy" id="2528024"/>
    <lineage>
        <taxon>Bacteria</taxon>
        <taxon>Pseudomonadati</taxon>
        <taxon>Planctomycetota</taxon>
        <taxon>Planctomycetia</taxon>
        <taxon>Pirellulales</taxon>
        <taxon>Lacipirellulaceae</taxon>
        <taxon>Lacipirellula</taxon>
    </lineage>
</organism>
<dbReference type="InterPro" id="IPR010869">
    <property type="entry name" value="DUF1501"/>
</dbReference>
<dbReference type="Gene3D" id="3.40.720.10">
    <property type="entry name" value="Alkaline Phosphatase, subunit A"/>
    <property type="match status" value="1"/>
</dbReference>
<protein>
    <recommendedName>
        <fullName evidence="3">Sulfatase</fullName>
    </recommendedName>
</protein>
<keyword evidence="2" id="KW-1185">Reference proteome</keyword>
<accession>A0A517TSZ4</accession>
<evidence type="ECO:0000313" key="2">
    <source>
        <dbReference type="Proteomes" id="UP000317909"/>
    </source>
</evidence>
<dbReference type="SUPFAM" id="SSF53649">
    <property type="entry name" value="Alkaline phosphatase-like"/>
    <property type="match status" value="1"/>
</dbReference>
<dbReference type="Proteomes" id="UP000317909">
    <property type="component" value="Chromosome"/>
</dbReference>
<dbReference type="EMBL" id="CP036339">
    <property type="protein sequence ID" value="QDT71500.1"/>
    <property type="molecule type" value="Genomic_DNA"/>
</dbReference>
<name>A0A517TSZ4_9BACT</name>
<sequence precursor="true">MDSSRLSIGAEQAQRQMTRRYLLGRTAGYLGAAAFASLGGRGARAALSSSPPAQGLGLGGLPHFPPTAKRVIYLFQSGGPSHVDLFDYHPRLRELHGTELPDSIRQGQRITGMTSGQSNFPVVAPMFKFARHGQVGTWVSELLPHTAKIVDELTIVKSLHTEAINHDPAITFINTGTQQLGKPSMGAWLSYGLGCETQNLPAYVVMVSKANRPNMQPLFARLWGSGFLPSSHQGVRFRAGKDPVLYLSNPPGVSPDRRRSMLDSLAALNEIQFQQSQDPETETRIQQYEMAYRMQTSVPELMDLSDESDQTFKLYGESARRPGTFAANCLLARRLAERGVRFIQLFHRDWDQHFRLPRDIAEQCRDTDQASAGLVMDLKERGLLDDTLVIWGGEFGRTIYSQGALTATDHGRDHHGRCFSAWMAGGGVRAGYEHGETDDYCYNIVRDPVHINDLNATILHTMGIDHERFTFPYQGLDQRLTGVEGARVEPRLLR</sequence>
<reference evidence="1 2" key="1">
    <citation type="submission" date="2019-02" db="EMBL/GenBank/DDBJ databases">
        <title>Deep-cultivation of Planctomycetes and their phenomic and genomic characterization uncovers novel biology.</title>
        <authorList>
            <person name="Wiegand S."/>
            <person name="Jogler M."/>
            <person name="Boedeker C."/>
            <person name="Pinto D."/>
            <person name="Vollmers J."/>
            <person name="Rivas-Marin E."/>
            <person name="Kohn T."/>
            <person name="Peeters S.H."/>
            <person name="Heuer A."/>
            <person name="Rast P."/>
            <person name="Oberbeckmann S."/>
            <person name="Bunk B."/>
            <person name="Jeske O."/>
            <person name="Meyerdierks A."/>
            <person name="Storesund J.E."/>
            <person name="Kallscheuer N."/>
            <person name="Luecker S."/>
            <person name="Lage O.M."/>
            <person name="Pohl T."/>
            <person name="Merkel B.J."/>
            <person name="Hornburger P."/>
            <person name="Mueller R.-W."/>
            <person name="Bruemmer F."/>
            <person name="Labrenz M."/>
            <person name="Spormann A.M."/>
            <person name="Op den Camp H."/>
            <person name="Overmann J."/>
            <person name="Amann R."/>
            <person name="Jetten M.S.M."/>
            <person name="Mascher T."/>
            <person name="Medema M.H."/>
            <person name="Devos D.P."/>
            <person name="Kaster A.-K."/>
            <person name="Ovreas L."/>
            <person name="Rohde M."/>
            <person name="Galperin M.Y."/>
            <person name="Jogler C."/>
        </authorList>
    </citation>
    <scope>NUCLEOTIDE SEQUENCE [LARGE SCALE GENOMIC DNA]</scope>
    <source>
        <strain evidence="1 2">I41</strain>
    </source>
</reference>
<dbReference type="KEGG" id="llh:I41_06580"/>
<dbReference type="RefSeq" id="WP_145430819.1">
    <property type="nucleotide sequence ID" value="NZ_CP036339.1"/>
</dbReference>
<dbReference type="Pfam" id="PF07394">
    <property type="entry name" value="DUF1501"/>
    <property type="match status" value="1"/>
</dbReference>
<dbReference type="AlphaFoldDB" id="A0A517TSZ4"/>
<proteinExistence type="predicted"/>
<dbReference type="PANTHER" id="PTHR43737">
    <property type="entry name" value="BLL7424 PROTEIN"/>
    <property type="match status" value="1"/>
</dbReference>
<dbReference type="PROSITE" id="PS51318">
    <property type="entry name" value="TAT"/>
    <property type="match status" value="1"/>
</dbReference>